<sequence>MKEIGECFNRYLQDVFTSSNLVFPKGLEGHIPNFISDEDNANLCLILDDKEIKEVLFRMGSFKALAPNGMSVIFYKHYWHIIKAEEHRRDPIANYSR</sequence>
<keyword evidence="2" id="KW-1185">Reference proteome</keyword>
<proteinExistence type="predicted"/>
<accession>A0AAP0WVM6</accession>
<dbReference type="AlphaFoldDB" id="A0AAP0WVM6"/>
<evidence type="ECO:0000313" key="2">
    <source>
        <dbReference type="Proteomes" id="UP001415857"/>
    </source>
</evidence>
<organism evidence="1 2">
    <name type="scientific">Liquidambar formosana</name>
    <name type="common">Formosan gum</name>
    <dbReference type="NCBI Taxonomy" id="63359"/>
    <lineage>
        <taxon>Eukaryota</taxon>
        <taxon>Viridiplantae</taxon>
        <taxon>Streptophyta</taxon>
        <taxon>Embryophyta</taxon>
        <taxon>Tracheophyta</taxon>
        <taxon>Spermatophyta</taxon>
        <taxon>Magnoliopsida</taxon>
        <taxon>eudicotyledons</taxon>
        <taxon>Gunneridae</taxon>
        <taxon>Pentapetalae</taxon>
        <taxon>Saxifragales</taxon>
        <taxon>Altingiaceae</taxon>
        <taxon>Liquidambar</taxon>
    </lineage>
</organism>
<gene>
    <name evidence="1" type="ORF">L1049_027636</name>
</gene>
<comment type="caution">
    <text evidence="1">The sequence shown here is derived from an EMBL/GenBank/DDBJ whole genome shotgun (WGS) entry which is preliminary data.</text>
</comment>
<name>A0AAP0WVM6_LIQFO</name>
<evidence type="ECO:0000313" key="1">
    <source>
        <dbReference type="EMBL" id="KAK9278078.1"/>
    </source>
</evidence>
<protein>
    <submittedName>
        <fullName evidence="1">Uncharacterized protein</fullName>
    </submittedName>
</protein>
<dbReference type="EMBL" id="JBBPBK010000009">
    <property type="protein sequence ID" value="KAK9278078.1"/>
    <property type="molecule type" value="Genomic_DNA"/>
</dbReference>
<dbReference type="Proteomes" id="UP001415857">
    <property type="component" value="Unassembled WGS sequence"/>
</dbReference>
<reference evidence="1 2" key="1">
    <citation type="journal article" date="2024" name="Plant J.">
        <title>Genome sequences and population genomics reveal climatic adaptation and genomic divergence between two closely related sweetgum species.</title>
        <authorList>
            <person name="Xu W.Q."/>
            <person name="Ren C.Q."/>
            <person name="Zhang X.Y."/>
            <person name="Comes H.P."/>
            <person name="Liu X.H."/>
            <person name="Li Y.G."/>
            <person name="Kettle C.J."/>
            <person name="Jalonen R."/>
            <person name="Gaisberger H."/>
            <person name="Ma Y.Z."/>
            <person name="Qiu Y.X."/>
        </authorList>
    </citation>
    <scope>NUCLEOTIDE SEQUENCE [LARGE SCALE GENOMIC DNA]</scope>
    <source>
        <strain evidence="1">Hangzhou</strain>
    </source>
</reference>